<evidence type="ECO:0000313" key="2">
    <source>
        <dbReference type="EMBL" id="KAF7299211.1"/>
    </source>
</evidence>
<sequence>MSPTKPPLDIVEGIINEVYLSCSSFLVDTRHYCSLSTPCPAALEEIAPFVNLRLVSSTWNASVTKIQHSIRGKFFTDVEAGVYYPHAWHINTRVRKSVLLGRYRVFQTISAEEGSRGVYLAYDLADGCSNSSEVVLKCWVSEADFELHQETAAYQMLEGCPGIPQPLHLSCHDPHSDVNILALPKLGPSLEEFIRVLPKQRMDRRMVLTVAVQMLRRYREIHERGVIHIGMKPGNICLPPKHSRDAKDMLYIIDFGFSFPLAENLPLPSARRTDTVGNRRFMSVFAHHGISQSQRDDLESLAYLLSYLYHGELPWDRPGTSHSNHQPQMWRLKTATTATELFSGMDTCFVDFWRDVKGLAYGEVPDYDGLVGRFETCFVQECSQPGNHQETTCDWWNIWEQSQL</sequence>
<dbReference type="Proteomes" id="UP000636479">
    <property type="component" value="Unassembled WGS sequence"/>
</dbReference>
<dbReference type="Gene3D" id="1.10.510.10">
    <property type="entry name" value="Transferase(Phosphotransferase) domain 1"/>
    <property type="match status" value="1"/>
</dbReference>
<protein>
    <submittedName>
        <fullName evidence="2">Protein kinase domain-containing protein</fullName>
    </submittedName>
</protein>
<proteinExistence type="predicted"/>
<dbReference type="RefSeq" id="XP_037218599.1">
    <property type="nucleotide sequence ID" value="XM_037365357.1"/>
</dbReference>
<dbReference type="InterPro" id="IPR050235">
    <property type="entry name" value="CK1_Ser-Thr_kinase"/>
</dbReference>
<dbReference type="Pfam" id="PF00069">
    <property type="entry name" value="Pkinase"/>
    <property type="match status" value="1"/>
</dbReference>
<reference evidence="2" key="1">
    <citation type="submission" date="2020-05" db="EMBL/GenBank/DDBJ databases">
        <title>Mycena genomes resolve the evolution of fungal bioluminescence.</title>
        <authorList>
            <person name="Tsai I.J."/>
        </authorList>
    </citation>
    <scope>NUCLEOTIDE SEQUENCE</scope>
    <source>
        <strain evidence="2">171206Taipei</strain>
    </source>
</reference>
<name>A0A8H6SGT1_9AGAR</name>
<dbReference type="PANTHER" id="PTHR11909">
    <property type="entry name" value="CASEIN KINASE-RELATED"/>
    <property type="match status" value="1"/>
</dbReference>
<gene>
    <name evidence="2" type="ORF">MIND_00869800</name>
</gene>
<dbReference type="SMART" id="SM00220">
    <property type="entry name" value="S_TKc"/>
    <property type="match status" value="1"/>
</dbReference>
<evidence type="ECO:0000259" key="1">
    <source>
        <dbReference type="PROSITE" id="PS50011"/>
    </source>
</evidence>
<keyword evidence="2" id="KW-0808">Transferase</keyword>
<organism evidence="2 3">
    <name type="scientific">Mycena indigotica</name>
    <dbReference type="NCBI Taxonomy" id="2126181"/>
    <lineage>
        <taxon>Eukaryota</taxon>
        <taxon>Fungi</taxon>
        <taxon>Dikarya</taxon>
        <taxon>Basidiomycota</taxon>
        <taxon>Agaricomycotina</taxon>
        <taxon>Agaricomycetes</taxon>
        <taxon>Agaricomycetidae</taxon>
        <taxon>Agaricales</taxon>
        <taxon>Marasmiineae</taxon>
        <taxon>Mycenaceae</taxon>
        <taxon>Mycena</taxon>
    </lineage>
</organism>
<feature type="domain" description="Protein kinase" evidence="1">
    <location>
        <begin position="94"/>
        <end position="404"/>
    </location>
</feature>
<dbReference type="GO" id="GO:0004672">
    <property type="term" value="F:protein kinase activity"/>
    <property type="evidence" value="ECO:0007669"/>
    <property type="project" value="InterPro"/>
</dbReference>
<evidence type="ECO:0000313" key="3">
    <source>
        <dbReference type="Proteomes" id="UP000636479"/>
    </source>
</evidence>
<dbReference type="AlphaFoldDB" id="A0A8H6SGT1"/>
<dbReference type="PROSITE" id="PS50011">
    <property type="entry name" value="PROTEIN_KINASE_DOM"/>
    <property type="match status" value="1"/>
</dbReference>
<dbReference type="InterPro" id="IPR000719">
    <property type="entry name" value="Prot_kinase_dom"/>
</dbReference>
<dbReference type="SUPFAM" id="SSF56112">
    <property type="entry name" value="Protein kinase-like (PK-like)"/>
    <property type="match status" value="1"/>
</dbReference>
<keyword evidence="2" id="KW-0418">Kinase</keyword>
<comment type="caution">
    <text evidence="2">The sequence shown here is derived from an EMBL/GenBank/DDBJ whole genome shotgun (WGS) entry which is preliminary data.</text>
</comment>
<accession>A0A8H6SGT1</accession>
<dbReference type="GeneID" id="59347873"/>
<keyword evidence="3" id="KW-1185">Reference proteome</keyword>
<dbReference type="InterPro" id="IPR011009">
    <property type="entry name" value="Kinase-like_dom_sf"/>
</dbReference>
<dbReference type="EMBL" id="JACAZF010000007">
    <property type="protein sequence ID" value="KAF7299211.1"/>
    <property type="molecule type" value="Genomic_DNA"/>
</dbReference>
<dbReference type="OrthoDB" id="5979581at2759"/>
<dbReference type="GO" id="GO:0005524">
    <property type="term" value="F:ATP binding"/>
    <property type="evidence" value="ECO:0007669"/>
    <property type="project" value="InterPro"/>
</dbReference>